<dbReference type="EMBL" id="JANAKD010000020">
    <property type="protein sequence ID" value="KAJ3499163.1"/>
    <property type="molecule type" value="Genomic_DNA"/>
</dbReference>
<evidence type="ECO:0000313" key="2">
    <source>
        <dbReference type="Proteomes" id="UP001148737"/>
    </source>
</evidence>
<organism evidence="1 2">
    <name type="scientific">Lecanicillium saksenae</name>
    <dbReference type="NCBI Taxonomy" id="468837"/>
    <lineage>
        <taxon>Eukaryota</taxon>
        <taxon>Fungi</taxon>
        <taxon>Dikarya</taxon>
        <taxon>Ascomycota</taxon>
        <taxon>Pezizomycotina</taxon>
        <taxon>Sordariomycetes</taxon>
        <taxon>Hypocreomycetidae</taxon>
        <taxon>Hypocreales</taxon>
        <taxon>Cordycipitaceae</taxon>
        <taxon>Lecanicillium</taxon>
    </lineage>
</organism>
<protein>
    <submittedName>
        <fullName evidence="1">Uncharacterized protein</fullName>
    </submittedName>
</protein>
<comment type="caution">
    <text evidence="1">The sequence shown here is derived from an EMBL/GenBank/DDBJ whole genome shotgun (WGS) entry which is preliminary data.</text>
</comment>
<accession>A0ACC1R671</accession>
<keyword evidence="2" id="KW-1185">Reference proteome</keyword>
<gene>
    <name evidence="1" type="ORF">NLG97_g569</name>
</gene>
<evidence type="ECO:0000313" key="1">
    <source>
        <dbReference type="EMBL" id="KAJ3499163.1"/>
    </source>
</evidence>
<name>A0ACC1R671_9HYPO</name>
<dbReference type="Proteomes" id="UP001148737">
    <property type="component" value="Unassembled WGS sequence"/>
</dbReference>
<sequence length="703" mass="79251">MERTHGANGVCAVMGRLRALEKLDIVMEADRMRNDFAYAAISSPENRHILFVCADHLLQRFNYRWPNLYTKCVHHLLEKGAFKEAVEAHLCLAPQFIPDRHILGMFFENFVLNPGEKMQAALKTIYISLPRHNLYDVIVPALFESGQSNLAKSWRQTCLLRNDLPSSESSAAFLMFLGTYYSNTNFTPEEHHLVTLKLEKLMERKATLGKNRSETNTQSEAHQEMGARVPTSEKSDSSAHPVDQNSEKRSLVNGIVEKLFASNWTPVDFAMRLAKTAGIQSIGARGLQALALRAKDATEVDELIQSLKKLDIVIPDSAYCTAISEFASKGHDALLSDLLQSDIHPEEFDDQETRQMILNDSIRRHDTKQERLMRGVLNAIETKSHRLSQLPFRPALAPATFPLEKLLFDEPWRMKLALDRMASLDHRLGPAEASAILRRAFAAFPTDSRGIAWNSKTCFRVLDEVIGVVRSITGRHIAIPAQHWKVLLLGLGYQGRFDMMEQLSLEIVTMYDQNSGGLLPVHKTDLPKITEVGAALLEHTEVSGFIPADLSFYHHHHPLSKVFDGRFQRLAVQLGFNWAPRAAQSSKIKSTVPNTIVTRFNVAAGIHILANLRDRGVFIDIDLVESAARNGIYRSQQMRQRDGDARSQYWLSPRRMKEVIDLAWRSTLMPAGYIANLSKKDLRALPAPKDDMAPLLEAGKRRV</sequence>
<proteinExistence type="predicted"/>
<reference evidence="1" key="1">
    <citation type="submission" date="2022-07" db="EMBL/GenBank/DDBJ databases">
        <title>Genome Sequence of Lecanicillium saksenae.</title>
        <authorList>
            <person name="Buettner E."/>
        </authorList>
    </citation>
    <scope>NUCLEOTIDE SEQUENCE</scope>
    <source>
        <strain evidence="1">VT-O1</strain>
    </source>
</reference>